<evidence type="ECO:0000256" key="3">
    <source>
        <dbReference type="ARBA" id="ARBA00022840"/>
    </source>
</evidence>
<dbReference type="Gene3D" id="3.30.300.160">
    <property type="entry name" value="Type II secretion system, protein E, N-terminal domain"/>
    <property type="match status" value="1"/>
</dbReference>
<sequence>MAIGKDALKMLLVTPGHVEDRDFDRAAELAQSENKDIEDVLIQEGFIQENQMGQLVAESKGVPFFDLKRERIDETLLLKIPELMARANALVILGRSQNGIKVGMRDPESLRARHLIEKRLGEPLIAGYITKSDLEKALGRYRLGLRGEVQRALEQLANRSIPAHERDNAITQIVDLLLQYGYQNGASDIHIEPYVKKVGIRFRIDGVMHDVLEMPKEIGEPSITRIKILAHLRTDEHRAAQDGKFRFSPVFYGDRVSASNSQVDVRVSIVPVTQGENAVLRLLSAHGRQFDLFALGLGEKDLERVRKAIRNPHGMILVTGPTGSGKTTTLYAVLKILNQREVHISTIEDPVEYDIEGVSQIQVNPKTNLTFAKGLRAIVRQDPDIIMIGEIRDEETANIAVNSAMTGHLVLSTLHANDTATTLPRLLEMGVDPFLVTSTVNMVIAQRLVRKICEQCRASASLSVQEKRFIMQEQEIEDFFKSKGYENLSKLIVFRGIGCEVCGNTGYAGRIGIFEILEMREEVKKLILKQSSSDEIMAQAKKDGMQTMLEDGLGKAMEGITTIEEVLRVIKT</sequence>
<evidence type="ECO:0000256" key="1">
    <source>
        <dbReference type="ARBA" id="ARBA00006611"/>
    </source>
</evidence>
<dbReference type="Pfam" id="PF05157">
    <property type="entry name" value="MshEN"/>
    <property type="match status" value="1"/>
</dbReference>
<evidence type="ECO:0000259" key="4">
    <source>
        <dbReference type="PROSITE" id="PS00662"/>
    </source>
</evidence>
<dbReference type="FunFam" id="3.40.50.300:FF:000398">
    <property type="entry name" value="Type IV pilus assembly ATPase PilB"/>
    <property type="match status" value="1"/>
</dbReference>
<feature type="domain" description="Bacterial type II secretion system protein E" evidence="4">
    <location>
        <begin position="379"/>
        <end position="393"/>
    </location>
</feature>
<dbReference type="GO" id="GO:0005886">
    <property type="term" value="C:plasma membrane"/>
    <property type="evidence" value="ECO:0007669"/>
    <property type="project" value="TreeGrafter"/>
</dbReference>
<name>A0A1G2R554_9BACT</name>
<gene>
    <name evidence="5" type="ORF">A3C04_02110</name>
</gene>
<dbReference type="InterPro" id="IPR001482">
    <property type="entry name" value="T2SS/T4SS_dom"/>
</dbReference>
<dbReference type="InterPro" id="IPR027417">
    <property type="entry name" value="P-loop_NTPase"/>
</dbReference>
<evidence type="ECO:0000313" key="5">
    <source>
        <dbReference type="EMBL" id="OHA67688.1"/>
    </source>
</evidence>
<comment type="similarity">
    <text evidence="1">Belongs to the GSP E family.</text>
</comment>
<evidence type="ECO:0000256" key="2">
    <source>
        <dbReference type="ARBA" id="ARBA00022741"/>
    </source>
</evidence>
<dbReference type="PROSITE" id="PS00662">
    <property type="entry name" value="T2SP_E"/>
    <property type="match status" value="1"/>
</dbReference>
<accession>A0A1G2R554</accession>
<dbReference type="PANTHER" id="PTHR30258">
    <property type="entry name" value="TYPE II SECRETION SYSTEM PROTEIN GSPE-RELATED"/>
    <property type="match status" value="1"/>
</dbReference>
<organism evidence="5 6">
    <name type="scientific">Candidatus Wildermuthbacteria bacterium RIFCSPHIGHO2_02_FULL_45_25</name>
    <dbReference type="NCBI Taxonomy" id="1802450"/>
    <lineage>
        <taxon>Bacteria</taxon>
        <taxon>Candidatus Wildermuthiibacteriota</taxon>
    </lineage>
</organism>
<dbReference type="SUPFAM" id="SSF160246">
    <property type="entry name" value="EspE N-terminal domain-like"/>
    <property type="match status" value="1"/>
</dbReference>
<dbReference type="SUPFAM" id="SSF52540">
    <property type="entry name" value="P-loop containing nucleoside triphosphate hydrolases"/>
    <property type="match status" value="1"/>
</dbReference>
<dbReference type="GO" id="GO:0016887">
    <property type="term" value="F:ATP hydrolysis activity"/>
    <property type="evidence" value="ECO:0007669"/>
    <property type="project" value="TreeGrafter"/>
</dbReference>
<dbReference type="SMART" id="SM00382">
    <property type="entry name" value="AAA"/>
    <property type="match status" value="1"/>
</dbReference>
<reference evidence="5 6" key="1">
    <citation type="journal article" date="2016" name="Nat. Commun.">
        <title>Thousands of microbial genomes shed light on interconnected biogeochemical processes in an aquifer system.</title>
        <authorList>
            <person name="Anantharaman K."/>
            <person name="Brown C.T."/>
            <person name="Hug L.A."/>
            <person name="Sharon I."/>
            <person name="Castelle C.J."/>
            <person name="Probst A.J."/>
            <person name="Thomas B.C."/>
            <person name="Singh A."/>
            <person name="Wilkins M.J."/>
            <person name="Karaoz U."/>
            <person name="Brodie E.L."/>
            <person name="Williams K.H."/>
            <person name="Hubbard S.S."/>
            <person name="Banfield J.F."/>
        </authorList>
    </citation>
    <scope>NUCLEOTIDE SEQUENCE [LARGE SCALE GENOMIC DNA]</scope>
</reference>
<dbReference type="InterPro" id="IPR007831">
    <property type="entry name" value="T2SS_GspE_N"/>
</dbReference>
<dbReference type="Gene3D" id="3.40.50.300">
    <property type="entry name" value="P-loop containing nucleotide triphosphate hydrolases"/>
    <property type="match status" value="1"/>
</dbReference>
<dbReference type="Pfam" id="PF00437">
    <property type="entry name" value="T2SSE"/>
    <property type="match status" value="1"/>
</dbReference>
<dbReference type="GO" id="GO:0005524">
    <property type="term" value="F:ATP binding"/>
    <property type="evidence" value="ECO:0007669"/>
    <property type="project" value="UniProtKB-KW"/>
</dbReference>
<dbReference type="InterPro" id="IPR003593">
    <property type="entry name" value="AAA+_ATPase"/>
</dbReference>
<dbReference type="EMBL" id="MHTV01000006">
    <property type="protein sequence ID" value="OHA67688.1"/>
    <property type="molecule type" value="Genomic_DNA"/>
</dbReference>
<dbReference type="Proteomes" id="UP000178092">
    <property type="component" value="Unassembled WGS sequence"/>
</dbReference>
<evidence type="ECO:0000313" key="6">
    <source>
        <dbReference type="Proteomes" id="UP000178092"/>
    </source>
</evidence>
<dbReference type="AlphaFoldDB" id="A0A1G2R554"/>
<keyword evidence="3" id="KW-0067">ATP-binding</keyword>
<dbReference type="InterPro" id="IPR037257">
    <property type="entry name" value="T2SS_E_N_sf"/>
</dbReference>
<dbReference type="CDD" id="cd01129">
    <property type="entry name" value="PulE-GspE-like"/>
    <property type="match status" value="1"/>
</dbReference>
<dbReference type="PANTHER" id="PTHR30258:SF3">
    <property type="entry name" value="SLL1921 PROTEIN"/>
    <property type="match status" value="1"/>
</dbReference>
<protein>
    <recommendedName>
        <fullName evidence="4">Bacterial type II secretion system protein E domain-containing protein</fullName>
    </recommendedName>
</protein>
<dbReference type="Gene3D" id="3.30.450.90">
    <property type="match status" value="1"/>
</dbReference>
<keyword evidence="2" id="KW-0547">Nucleotide-binding</keyword>
<comment type="caution">
    <text evidence="5">The sequence shown here is derived from an EMBL/GenBank/DDBJ whole genome shotgun (WGS) entry which is preliminary data.</text>
</comment>
<proteinExistence type="inferred from homology"/>